<protein>
    <recommendedName>
        <fullName evidence="6">Transposase</fullName>
    </recommendedName>
</protein>
<evidence type="ECO:0000313" key="4">
    <source>
        <dbReference type="EMBL" id="KGE85064.1"/>
    </source>
</evidence>
<dbReference type="InterPro" id="IPR002559">
    <property type="entry name" value="Transposase_11"/>
</dbReference>
<dbReference type="GO" id="GO:0004803">
    <property type="term" value="F:transposase activity"/>
    <property type="evidence" value="ECO:0007669"/>
    <property type="project" value="InterPro"/>
</dbReference>
<feature type="compositionally biased region" description="Basic and acidic residues" evidence="1">
    <location>
        <begin position="220"/>
        <end position="245"/>
    </location>
</feature>
<dbReference type="AlphaFoldDB" id="A0A098RY01"/>
<gene>
    <name evidence="4" type="ORF">IX84_30150</name>
</gene>
<dbReference type="Pfam" id="PF05598">
    <property type="entry name" value="DUF772"/>
    <property type="match status" value="1"/>
</dbReference>
<evidence type="ECO:0000313" key="5">
    <source>
        <dbReference type="Proteomes" id="UP000029736"/>
    </source>
</evidence>
<dbReference type="InterPro" id="IPR008490">
    <property type="entry name" value="Transposase_InsH_N"/>
</dbReference>
<dbReference type="NCBIfam" id="NF033551">
    <property type="entry name" value="transpos_IS1182"/>
    <property type="match status" value="1"/>
</dbReference>
<reference evidence="4 5" key="1">
    <citation type="journal article" date="2014" name="Int. J. Syst. Evol. Microbiol.">
        <title>Phaeodactylibacter xiamenensis gen. nov., sp. nov., a member of the family Saprospiraceae isolated from the marine alga Phaeodactylum tricornutum.</title>
        <authorList>
            <person name="Chen Z.Jr."/>
            <person name="Lei X."/>
            <person name="Lai Q."/>
            <person name="Li Y."/>
            <person name="Zhang B."/>
            <person name="Zhang J."/>
            <person name="Zhang H."/>
            <person name="Yang L."/>
            <person name="Zheng W."/>
            <person name="Tian Y."/>
            <person name="Yu Z."/>
            <person name="Xu H.Jr."/>
            <person name="Zheng T."/>
        </authorList>
    </citation>
    <scope>NUCLEOTIDE SEQUENCE [LARGE SCALE GENOMIC DNA]</scope>
    <source>
        <strain evidence="4 5">KD52</strain>
    </source>
</reference>
<dbReference type="STRING" id="1524460.IX84_30150"/>
<dbReference type="Proteomes" id="UP000029736">
    <property type="component" value="Unassembled WGS sequence"/>
</dbReference>
<organism evidence="4 5">
    <name type="scientific">Phaeodactylibacter xiamenensis</name>
    <dbReference type="NCBI Taxonomy" id="1524460"/>
    <lineage>
        <taxon>Bacteria</taxon>
        <taxon>Pseudomonadati</taxon>
        <taxon>Bacteroidota</taxon>
        <taxon>Saprospiria</taxon>
        <taxon>Saprospirales</taxon>
        <taxon>Haliscomenobacteraceae</taxon>
        <taxon>Phaeodactylibacter</taxon>
    </lineage>
</organism>
<comment type="caution">
    <text evidence="4">The sequence shown here is derived from an EMBL/GenBank/DDBJ whole genome shotgun (WGS) entry which is preliminary data.</text>
</comment>
<dbReference type="RefSeq" id="WP_044229644.1">
    <property type="nucleotide sequence ID" value="NZ_JPOS01000094.1"/>
</dbReference>
<evidence type="ECO:0008006" key="6">
    <source>
        <dbReference type="Google" id="ProtNLM"/>
    </source>
</evidence>
<name>A0A098RY01_9BACT</name>
<dbReference type="PANTHER" id="PTHR33408:SF2">
    <property type="entry name" value="TRANSPOSASE DDE DOMAIN-CONTAINING PROTEIN"/>
    <property type="match status" value="1"/>
</dbReference>
<accession>A0A098RY01</accession>
<dbReference type="GO" id="GO:0006313">
    <property type="term" value="P:DNA transposition"/>
    <property type="evidence" value="ECO:0007669"/>
    <property type="project" value="InterPro"/>
</dbReference>
<dbReference type="PANTHER" id="PTHR33408">
    <property type="entry name" value="TRANSPOSASE"/>
    <property type="match status" value="1"/>
</dbReference>
<dbReference type="GO" id="GO:0003677">
    <property type="term" value="F:DNA binding"/>
    <property type="evidence" value="ECO:0007669"/>
    <property type="project" value="InterPro"/>
</dbReference>
<feature type="domain" description="Transposase InsH N-terminal" evidence="3">
    <location>
        <begin position="27"/>
        <end position="116"/>
    </location>
</feature>
<dbReference type="InterPro" id="IPR047629">
    <property type="entry name" value="IS1182_transpos"/>
</dbReference>
<proteinExistence type="predicted"/>
<evidence type="ECO:0000259" key="3">
    <source>
        <dbReference type="Pfam" id="PF05598"/>
    </source>
</evidence>
<feature type="non-terminal residue" evidence="4">
    <location>
        <position position="462"/>
    </location>
</feature>
<dbReference type="Pfam" id="PF01609">
    <property type="entry name" value="DDE_Tnp_1"/>
    <property type="match status" value="1"/>
</dbReference>
<evidence type="ECO:0000259" key="2">
    <source>
        <dbReference type="Pfam" id="PF01609"/>
    </source>
</evidence>
<dbReference type="OrthoDB" id="1121830at2"/>
<dbReference type="EMBL" id="JPOS01000094">
    <property type="protein sequence ID" value="KGE85064.1"/>
    <property type="molecule type" value="Genomic_DNA"/>
</dbReference>
<feature type="region of interest" description="Disordered" evidence="1">
    <location>
        <begin position="187"/>
        <end position="267"/>
    </location>
</feature>
<feature type="domain" description="Transposase IS4-like" evidence="2">
    <location>
        <begin position="282"/>
        <end position="427"/>
    </location>
</feature>
<evidence type="ECO:0000256" key="1">
    <source>
        <dbReference type="SAM" id="MobiDB-lite"/>
    </source>
</evidence>
<keyword evidence="5" id="KW-1185">Reference proteome</keyword>
<sequence>MSNKPSGRGVVFKPYVQDQGWLFPPTIGELIPAQHKVRLINEAIDGMDLDKVLSTYKGGGTSSYPPKMLLKILVYGYVEKVYSSRMLEKACHENICFMWLSGNQHPGHNTINSFRKHRLSNTVKDVFAQVLLLLVEQGYVQLKDYYVDGTKMESVANRYSFVWAKNVARYKASVLEKVAQILAHIDELSSQEDSPPPDPGGPGTKTDVLAEGEQPLSDSKAVREAISRINSRLDSEMPGGEDTKPSKSQAKQKRLAGKLPKDHLPKLEGYEEQERLLGGRSSYSKTDVDATFMRTKDDHLGNGQLRPCYNLQVGTEQQFIVNYTVHQTASDISCFVAHMDDTLGVLDNAGLKLPDNVCADAGYGSEQNYEYLEEKGIEAYVKYPGYHKEQKGKHKHAFPQQALHYNEEGDYFVCPMGQHMHQVGQTKEKTKTGYIRTIHIYEAQNCEGCPLRGQCFKAKAQN</sequence>